<keyword evidence="4" id="KW-1185">Reference proteome</keyword>
<dbReference type="InParanoid" id="A0A200R6T0"/>
<evidence type="ECO:0008006" key="5">
    <source>
        <dbReference type="Google" id="ProtNLM"/>
    </source>
</evidence>
<protein>
    <recommendedName>
        <fullName evidence="5">Protein CYCLOPS</fullName>
    </recommendedName>
</protein>
<gene>
    <name evidence="3" type="ORF">BVC80_1833g114</name>
</gene>
<organism evidence="3 4">
    <name type="scientific">Macleaya cordata</name>
    <name type="common">Five-seeded plume-poppy</name>
    <name type="synonym">Bocconia cordata</name>
    <dbReference type="NCBI Taxonomy" id="56857"/>
    <lineage>
        <taxon>Eukaryota</taxon>
        <taxon>Viridiplantae</taxon>
        <taxon>Streptophyta</taxon>
        <taxon>Embryophyta</taxon>
        <taxon>Tracheophyta</taxon>
        <taxon>Spermatophyta</taxon>
        <taxon>Magnoliopsida</taxon>
        <taxon>Ranunculales</taxon>
        <taxon>Papaveraceae</taxon>
        <taxon>Papaveroideae</taxon>
        <taxon>Macleaya</taxon>
    </lineage>
</organism>
<dbReference type="AlphaFoldDB" id="A0A200R6T0"/>
<dbReference type="Proteomes" id="UP000195402">
    <property type="component" value="Unassembled WGS sequence"/>
</dbReference>
<dbReference type="PANTHER" id="PTHR36890">
    <property type="entry name" value="PROTEIN CYCLOPS"/>
    <property type="match status" value="1"/>
</dbReference>
<dbReference type="OrthoDB" id="1737017at2759"/>
<evidence type="ECO:0000256" key="2">
    <source>
        <dbReference type="SAM" id="MobiDB-lite"/>
    </source>
</evidence>
<accession>A0A200R6T0</accession>
<proteinExistence type="predicted"/>
<name>A0A200R6T0_MACCD</name>
<dbReference type="GO" id="GO:0036377">
    <property type="term" value="P:arbuscular mycorrhizal association"/>
    <property type="evidence" value="ECO:0007669"/>
    <property type="project" value="InterPro"/>
</dbReference>
<evidence type="ECO:0000256" key="1">
    <source>
        <dbReference type="SAM" id="Coils"/>
    </source>
</evidence>
<dbReference type="STRING" id="56857.A0A200R6T0"/>
<reference evidence="3 4" key="1">
    <citation type="journal article" date="2017" name="Mol. Plant">
        <title>The Genome of Medicinal Plant Macleaya cordata Provides New Insights into Benzylisoquinoline Alkaloids Metabolism.</title>
        <authorList>
            <person name="Liu X."/>
            <person name="Liu Y."/>
            <person name="Huang P."/>
            <person name="Ma Y."/>
            <person name="Qing Z."/>
            <person name="Tang Q."/>
            <person name="Cao H."/>
            <person name="Cheng P."/>
            <person name="Zheng Y."/>
            <person name="Yuan Z."/>
            <person name="Zhou Y."/>
            <person name="Liu J."/>
            <person name="Tang Z."/>
            <person name="Zhuo Y."/>
            <person name="Zhang Y."/>
            <person name="Yu L."/>
            <person name="Huang J."/>
            <person name="Yang P."/>
            <person name="Peng Q."/>
            <person name="Zhang J."/>
            <person name="Jiang W."/>
            <person name="Zhang Z."/>
            <person name="Lin K."/>
            <person name="Ro D.K."/>
            <person name="Chen X."/>
            <person name="Xiong X."/>
            <person name="Shang Y."/>
            <person name="Huang S."/>
            <person name="Zeng J."/>
        </authorList>
    </citation>
    <scope>NUCLEOTIDE SEQUENCE [LARGE SCALE GENOMIC DNA]</scope>
    <source>
        <strain evidence="4">cv. BLH2017</strain>
        <tissue evidence="3">Root</tissue>
    </source>
</reference>
<feature type="compositionally biased region" description="Low complexity" evidence="2">
    <location>
        <begin position="366"/>
        <end position="379"/>
    </location>
</feature>
<dbReference type="GO" id="GO:0043565">
    <property type="term" value="F:sequence-specific DNA binding"/>
    <property type="evidence" value="ECO:0007669"/>
    <property type="project" value="InterPro"/>
</dbReference>
<feature type="region of interest" description="Disordered" evidence="2">
    <location>
        <begin position="363"/>
        <end position="417"/>
    </location>
</feature>
<keyword evidence="1" id="KW-0175">Coiled coil</keyword>
<feature type="coiled-coil region" evidence="1">
    <location>
        <begin position="486"/>
        <end position="548"/>
    </location>
</feature>
<evidence type="ECO:0000313" key="4">
    <source>
        <dbReference type="Proteomes" id="UP000195402"/>
    </source>
</evidence>
<dbReference type="PANTHER" id="PTHR36890:SF1">
    <property type="entry name" value="PROTEIN CYCLOPS"/>
    <property type="match status" value="1"/>
</dbReference>
<dbReference type="EMBL" id="MVGT01000436">
    <property type="protein sequence ID" value="OVA18442.1"/>
    <property type="molecule type" value="Genomic_DNA"/>
</dbReference>
<comment type="caution">
    <text evidence="3">The sequence shown here is derived from an EMBL/GenBank/DDBJ whole genome shotgun (WGS) entry which is preliminary data.</text>
</comment>
<feature type="region of interest" description="Disordered" evidence="2">
    <location>
        <begin position="1"/>
        <end position="22"/>
    </location>
</feature>
<dbReference type="GO" id="GO:0005634">
    <property type="term" value="C:nucleus"/>
    <property type="evidence" value="ECO:0007669"/>
    <property type="project" value="InterPro"/>
</dbReference>
<feature type="compositionally biased region" description="Polar residues" evidence="2">
    <location>
        <begin position="391"/>
        <end position="407"/>
    </location>
</feature>
<evidence type="ECO:0000313" key="3">
    <source>
        <dbReference type="EMBL" id="OVA18442.1"/>
    </source>
</evidence>
<dbReference type="InterPro" id="IPR040036">
    <property type="entry name" value="CYCLOPS"/>
</dbReference>
<dbReference type="OMA" id="WLMNGEA"/>
<sequence length="550" mass="61747">MVLDGERTSLVNNSPIKLEDDHQNPNYLDAQVVQRSDKEKNFVEMEGRGYSDFLRNSSEEMFLKSLIESSIGMPTPTMEMLGFKNLTQNFRADSEELFNSWLNNGEASSHRTRQASRRISTELAALVSQQHGSNDILFPQTLSMVDELSSDDNQRPLRNVVEKGMQASNMYLAKAWFHSSHPMTRSRSSELRKRYAAMQNFQTTNGMESTQNASEHGISRMKQEFATTSSFGDISEIPNQSRTFMSPSNSSTSPFSNPPIATVDAVSSVVSMLKGTLERKKLNNQIERETIEGSQFRFYGAQEVVPHMSLDQGQLNHILEPQATYQAVSAVQLKDSEKLQTNEGSIEIDIDGFVAPANPIQMSTVSQEPSQSESSAAAPVHSTGFEVCDGPTNSGQTPSGCESSMKQVGNGGLENGSRAKEFRERIFENNLKDDRKKVCGLISFSLTNRSYAVDKGDPTKKRRVERSRKMAEAKERNLTPATPSDMQSILKRCENLEKEVRSLKLNLSFMNRKDSEQTKQIEELQKQNEELADEKERLLEEIERILSGKM</sequence>